<dbReference type="EMBL" id="JANIIK010000038">
    <property type="protein sequence ID" value="KAJ3610402.1"/>
    <property type="molecule type" value="Genomic_DNA"/>
</dbReference>
<evidence type="ECO:0000313" key="9">
    <source>
        <dbReference type="Proteomes" id="UP001148018"/>
    </source>
</evidence>
<proteinExistence type="predicted"/>
<dbReference type="InterPro" id="IPR016024">
    <property type="entry name" value="ARM-type_fold"/>
</dbReference>
<comment type="subcellular location">
    <subcellularLocation>
        <location evidence="3">Cytoplasm</location>
        <location evidence="3">Cytosol</location>
    </subcellularLocation>
    <subcellularLocation>
        <location evidence="2">Endoplasmic reticulum</location>
    </subcellularLocation>
    <subcellularLocation>
        <location evidence="1">Mitochondrion</location>
    </subcellularLocation>
</comment>
<reference evidence="8" key="1">
    <citation type="submission" date="2022-07" db="EMBL/GenBank/DDBJ databases">
        <title>Chromosome-level genome of Muraenolepis orangiensis.</title>
        <authorList>
            <person name="Kim J."/>
        </authorList>
    </citation>
    <scope>NUCLEOTIDE SEQUENCE</scope>
    <source>
        <strain evidence="8">KU_S4_2022</strain>
        <tissue evidence="8">Muscle</tissue>
    </source>
</reference>
<evidence type="ECO:0000256" key="1">
    <source>
        <dbReference type="ARBA" id="ARBA00004173"/>
    </source>
</evidence>
<dbReference type="GO" id="GO:0005085">
    <property type="term" value="F:guanyl-nucleotide exchange factor activity"/>
    <property type="evidence" value="ECO:0007669"/>
    <property type="project" value="InterPro"/>
</dbReference>
<dbReference type="PROSITE" id="PS50176">
    <property type="entry name" value="ARM_REPEAT"/>
    <property type="match status" value="1"/>
</dbReference>
<evidence type="ECO:0000256" key="3">
    <source>
        <dbReference type="ARBA" id="ARBA00004514"/>
    </source>
</evidence>
<dbReference type="SMART" id="SM00185">
    <property type="entry name" value="ARM"/>
    <property type="match status" value="4"/>
</dbReference>
<dbReference type="InterPro" id="IPR000225">
    <property type="entry name" value="Armadillo"/>
</dbReference>
<gene>
    <name evidence="8" type="ORF">NHX12_022494</name>
</gene>
<evidence type="ECO:0000313" key="8">
    <source>
        <dbReference type="EMBL" id="KAJ3610402.1"/>
    </source>
</evidence>
<dbReference type="Gene3D" id="1.25.10.10">
    <property type="entry name" value="Leucine-rich Repeat Variant"/>
    <property type="match status" value="2"/>
</dbReference>
<protein>
    <submittedName>
        <fullName evidence="8">Uncharacterized protein</fullName>
    </submittedName>
</protein>
<keyword evidence="9" id="KW-1185">Reference proteome</keyword>
<dbReference type="GO" id="GO:0005783">
    <property type="term" value="C:endoplasmic reticulum"/>
    <property type="evidence" value="ECO:0007669"/>
    <property type="project" value="UniProtKB-SubCell"/>
</dbReference>
<dbReference type="InterPro" id="IPR040144">
    <property type="entry name" value="RAP1GDS1"/>
</dbReference>
<feature type="repeat" description="ARM" evidence="7">
    <location>
        <begin position="27"/>
        <end position="67"/>
    </location>
</feature>
<dbReference type="InterPro" id="IPR011989">
    <property type="entry name" value="ARM-like"/>
</dbReference>
<evidence type="ECO:0000256" key="7">
    <source>
        <dbReference type="PROSITE-ProRule" id="PRU00259"/>
    </source>
</evidence>
<dbReference type="Proteomes" id="UP001148018">
    <property type="component" value="Unassembled WGS sequence"/>
</dbReference>
<dbReference type="OrthoDB" id="26149at2759"/>
<dbReference type="PANTHER" id="PTHR10957">
    <property type="entry name" value="RAP1 GTPASE-GDP DISSOCIATION STIMULATOR 1"/>
    <property type="match status" value="1"/>
</dbReference>
<sequence>MLLNTGRAIGRICFDNASQQEELVLTGVIPRLVSIMQQYPENDPLVNVCLLALCNLADMDSAREALVDLHVAEVLILQLRRAPDAERSHIILEVLNLLKLQFAESGVPEALSEMVRGLQASSDPHNLCSVKIASNLMVSLLLGDESMQKCFGEGTGMVYQDVLSWLQSSNTQLQLSGALAIANFARNDSNCVKMLELGVVPHILNLLEQHVDEGDVSVQHAGLSALRNLAIPASNKVRMLEDGVTERIKTLLRSDMPPVQFKLLGTLRMMEVVRAVSKADGVKHLISMATSEHVIMQNEALVALAIASAIDKECMQDTLREAQLLPTLQKMLDDPLGAVEVKFSALGLVCSLAHSSDMKDAMLSGNMRDSLRPLTEHASAKLASQAQALLSMLEEGS</sequence>
<keyword evidence="4" id="KW-0963">Cytoplasm</keyword>
<evidence type="ECO:0000256" key="5">
    <source>
        <dbReference type="ARBA" id="ARBA00022824"/>
    </source>
</evidence>
<organism evidence="8 9">
    <name type="scientific">Muraenolepis orangiensis</name>
    <name type="common">Patagonian moray cod</name>
    <dbReference type="NCBI Taxonomy" id="630683"/>
    <lineage>
        <taxon>Eukaryota</taxon>
        <taxon>Metazoa</taxon>
        <taxon>Chordata</taxon>
        <taxon>Craniata</taxon>
        <taxon>Vertebrata</taxon>
        <taxon>Euteleostomi</taxon>
        <taxon>Actinopterygii</taxon>
        <taxon>Neopterygii</taxon>
        <taxon>Teleostei</taxon>
        <taxon>Neoteleostei</taxon>
        <taxon>Acanthomorphata</taxon>
        <taxon>Zeiogadaria</taxon>
        <taxon>Gadariae</taxon>
        <taxon>Gadiformes</taxon>
        <taxon>Muraenolepidoidei</taxon>
        <taxon>Muraenolepididae</taxon>
        <taxon>Muraenolepis</taxon>
    </lineage>
</organism>
<dbReference type="GO" id="GO:0005739">
    <property type="term" value="C:mitochondrion"/>
    <property type="evidence" value="ECO:0007669"/>
    <property type="project" value="UniProtKB-SubCell"/>
</dbReference>
<accession>A0A9Q0EMR9</accession>
<evidence type="ECO:0000256" key="2">
    <source>
        <dbReference type="ARBA" id="ARBA00004240"/>
    </source>
</evidence>
<keyword evidence="6" id="KW-0496">Mitochondrion</keyword>
<dbReference type="AlphaFoldDB" id="A0A9Q0EMR9"/>
<dbReference type="SUPFAM" id="SSF48371">
    <property type="entry name" value="ARM repeat"/>
    <property type="match status" value="1"/>
</dbReference>
<dbReference type="GO" id="GO:0005829">
    <property type="term" value="C:cytosol"/>
    <property type="evidence" value="ECO:0007669"/>
    <property type="project" value="UniProtKB-SubCell"/>
</dbReference>
<evidence type="ECO:0000256" key="6">
    <source>
        <dbReference type="ARBA" id="ARBA00023128"/>
    </source>
</evidence>
<name>A0A9Q0EMR9_9TELE</name>
<comment type="caution">
    <text evidence="8">The sequence shown here is derived from an EMBL/GenBank/DDBJ whole genome shotgun (WGS) entry which is preliminary data.</text>
</comment>
<keyword evidence="5" id="KW-0256">Endoplasmic reticulum</keyword>
<evidence type="ECO:0000256" key="4">
    <source>
        <dbReference type="ARBA" id="ARBA00022490"/>
    </source>
</evidence>